<feature type="signal peptide" evidence="3">
    <location>
        <begin position="1"/>
        <end position="18"/>
    </location>
</feature>
<dbReference type="Proteomes" id="UP000076761">
    <property type="component" value="Unassembled WGS sequence"/>
</dbReference>
<feature type="compositionally biased region" description="Low complexity" evidence="1">
    <location>
        <begin position="195"/>
        <end position="207"/>
    </location>
</feature>
<feature type="chain" id="PRO_5007862730" evidence="3">
    <location>
        <begin position="19"/>
        <end position="336"/>
    </location>
</feature>
<feature type="compositionally biased region" description="Low complexity" evidence="1">
    <location>
        <begin position="219"/>
        <end position="236"/>
    </location>
</feature>
<evidence type="ECO:0000256" key="3">
    <source>
        <dbReference type="SAM" id="SignalP"/>
    </source>
</evidence>
<dbReference type="EMBL" id="KV425658">
    <property type="protein sequence ID" value="KZT18882.1"/>
    <property type="molecule type" value="Genomic_DNA"/>
</dbReference>
<gene>
    <name evidence="4" type="ORF">NEOLEDRAFT_87575</name>
</gene>
<keyword evidence="5" id="KW-1185">Reference proteome</keyword>
<dbReference type="InParanoid" id="A0A165MWW4"/>
<evidence type="ECO:0000313" key="4">
    <source>
        <dbReference type="EMBL" id="KZT18882.1"/>
    </source>
</evidence>
<dbReference type="STRING" id="1314782.A0A165MWW4"/>
<accession>A0A165MWW4</accession>
<reference evidence="4 5" key="1">
    <citation type="journal article" date="2016" name="Mol. Biol. Evol.">
        <title>Comparative Genomics of Early-Diverging Mushroom-Forming Fungi Provides Insights into the Origins of Lignocellulose Decay Capabilities.</title>
        <authorList>
            <person name="Nagy L.G."/>
            <person name="Riley R."/>
            <person name="Tritt A."/>
            <person name="Adam C."/>
            <person name="Daum C."/>
            <person name="Floudas D."/>
            <person name="Sun H."/>
            <person name="Yadav J.S."/>
            <person name="Pangilinan J."/>
            <person name="Larsson K.H."/>
            <person name="Matsuura K."/>
            <person name="Barry K."/>
            <person name="Labutti K."/>
            <person name="Kuo R."/>
            <person name="Ohm R.A."/>
            <person name="Bhattacharya S.S."/>
            <person name="Shirouzu T."/>
            <person name="Yoshinaga Y."/>
            <person name="Martin F.M."/>
            <person name="Grigoriev I.V."/>
            <person name="Hibbett D.S."/>
        </authorList>
    </citation>
    <scope>NUCLEOTIDE SEQUENCE [LARGE SCALE GENOMIC DNA]</scope>
    <source>
        <strain evidence="4 5">HHB14362 ss-1</strain>
    </source>
</reference>
<keyword evidence="2" id="KW-0812">Transmembrane</keyword>
<feature type="region of interest" description="Disordered" evidence="1">
    <location>
        <begin position="182"/>
        <end position="261"/>
    </location>
</feature>
<protein>
    <submittedName>
        <fullName evidence="4">Uncharacterized protein</fullName>
    </submittedName>
</protein>
<feature type="compositionally biased region" description="Pro residues" evidence="1">
    <location>
        <begin position="208"/>
        <end position="218"/>
    </location>
</feature>
<keyword evidence="3" id="KW-0732">Signal</keyword>
<organism evidence="4 5">
    <name type="scientific">Neolentinus lepideus HHB14362 ss-1</name>
    <dbReference type="NCBI Taxonomy" id="1314782"/>
    <lineage>
        <taxon>Eukaryota</taxon>
        <taxon>Fungi</taxon>
        <taxon>Dikarya</taxon>
        <taxon>Basidiomycota</taxon>
        <taxon>Agaricomycotina</taxon>
        <taxon>Agaricomycetes</taxon>
        <taxon>Gloeophyllales</taxon>
        <taxon>Gloeophyllaceae</taxon>
        <taxon>Neolentinus</taxon>
    </lineage>
</organism>
<proteinExistence type="predicted"/>
<evidence type="ECO:0000256" key="1">
    <source>
        <dbReference type="SAM" id="MobiDB-lite"/>
    </source>
</evidence>
<sequence length="336" mass="35682">MTLTVLASFSFLALVVTARPILEIDSPHDSLTASKPAQDAVQAFFQSRTGLSPPPTSDIKIHLTTPAEQHRVLEQIGLDAVKVLAPVQDEEERKLYEAIGGKLDDLDGGVGEVAERGSELGGGDDSLVVEKVQQASESEGNNEVLKSEEKNDVPYWTNAPLSEPPELLVVTVSRATTPVLPPIFSESEQHPDPDLLPLPSVSVAPSPSSTPSPLPPILNLPSNPSSPLPSTNALPSIQTPPRSPARKPLQMREIPQTPGQPTWATLASATVSTSDLSIPGGLPLAMFEPAVPSAVGGVQDGQLRRMAMPMADPAWMVRLLVHALWGWMAVFVGGTR</sequence>
<evidence type="ECO:0000256" key="2">
    <source>
        <dbReference type="SAM" id="Phobius"/>
    </source>
</evidence>
<name>A0A165MWW4_9AGAM</name>
<feature type="transmembrane region" description="Helical" evidence="2">
    <location>
        <begin position="315"/>
        <end position="334"/>
    </location>
</feature>
<evidence type="ECO:0000313" key="5">
    <source>
        <dbReference type="Proteomes" id="UP000076761"/>
    </source>
</evidence>
<keyword evidence="2" id="KW-0472">Membrane</keyword>
<dbReference type="AlphaFoldDB" id="A0A165MWW4"/>
<dbReference type="OrthoDB" id="2686083at2759"/>
<keyword evidence="2" id="KW-1133">Transmembrane helix</keyword>